<proteinExistence type="predicted"/>
<dbReference type="InterPro" id="IPR011460">
    <property type="entry name" value="Lcl_C"/>
</dbReference>
<reference evidence="2 3" key="1">
    <citation type="journal article" date="2015" name="BMC Genomics">
        <title>Genome mining reveals unlocked bioactive potential of marine Gram-negative bacteria.</title>
        <authorList>
            <person name="Machado H."/>
            <person name="Sonnenschein E.C."/>
            <person name="Melchiorsen J."/>
            <person name="Gram L."/>
        </authorList>
    </citation>
    <scope>NUCLEOTIDE SEQUENCE [LARGE SCALE GENOMIC DNA]</scope>
    <source>
        <strain evidence="2 3">S4054</strain>
    </source>
</reference>
<dbReference type="Pfam" id="PF07603">
    <property type="entry name" value="Lcl_C"/>
    <property type="match status" value="1"/>
</dbReference>
<evidence type="ECO:0000259" key="1">
    <source>
        <dbReference type="Pfam" id="PF07603"/>
    </source>
</evidence>
<protein>
    <recommendedName>
        <fullName evidence="1">Lcl C-terminal domain-containing protein</fullName>
    </recommendedName>
</protein>
<dbReference type="Proteomes" id="UP000033434">
    <property type="component" value="Unassembled WGS sequence"/>
</dbReference>
<accession>A0A0F6A575</accession>
<dbReference type="AlphaFoldDB" id="A0A0F6A575"/>
<dbReference type="RefSeq" id="WP_046358157.1">
    <property type="nucleotide sequence ID" value="NZ_AUXW01000188.1"/>
</dbReference>
<feature type="domain" description="Lcl C-terminal" evidence="1">
    <location>
        <begin position="53"/>
        <end position="201"/>
    </location>
</feature>
<dbReference type="EMBL" id="AUXW01000188">
    <property type="protein sequence ID" value="KKE81345.1"/>
    <property type="molecule type" value="Genomic_DNA"/>
</dbReference>
<comment type="caution">
    <text evidence="2">The sequence shown here is derived from an EMBL/GenBank/DDBJ whole genome shotgun (WGS) entry which is preliminary data.</text>
</comment>
<evidence type="ECO:0000313" key="3">
    <source>
        <dbReference type="Proteomes" id="UP000033434"/>
    </source>
</evidence>
<organism evidence="2 3">
    <name type="scientific">Pseudoalteromonas luteoviolacea S4054</name>
    <dbReference type="NCBI Taxonomy" id="1129367"/>
    <lineage>
        <taxon>Bacteria</taxon>
        <taxon>Pseudomonadati</taxon>
        <taxon>Pseudomonadota</taxon>
        <taxon>Gammaproteobacteria</taxon>
        <taxon>Alteromonadales</taxon>
        <taxon>Pseudoalteromonadaceae</taxon>
        <taxon>Pseudoalteromonas</taxon>
    </lineage>
</organism>
<evidence type="ECO:0000313" key="2">
    <source>
        <dbReference type="EMBL" id="KKE81345.1"/>
    </source>
</evidence>
<name>A0A0F6A575_9GAMM</name>
<dbReference type="PATRIC" id="fig|1129367.4.peg.4841"/>
<sequence>MILRLFISALIVATFVGICLMPQAQPKLSQHPRFTKITQEGKALSPWQGPWACVHDAQNQLLWEVKTDNETIHDGYWTYSWFNGVQGKENFGDCYFEPNRCDTHDLIRRTNKQALCGLTQWRLPSAQELSSLIQNPTSPAHPYIANDFFVHIKKGDYWSADHSQPLSKQYRQGGNGATAINFHFGKSYTLPYRNAAFVMLVADLPAANTSPQLSRREIITQQKQE</sequence>
<gene>
    <name evidence="2" type="ORF">N479_22685</name>
</gene>